<comment type="similarity">
    <text evidence="8">Belongs to the ABC transporter superfamily. Carbohydrate uptake transporter-1 (CUT1) (TC 3.A.1.1) family.</text>
</comment>
<comment type="caution">
    <text evidence="12">The sequence shown here is derived from an EMBL/GenBank/DDBJ whole genome shotgun (WGS) entry which is preliminary data.</text>
</comment>
<dbReference type="Pfam" id="PF17912">
    <property type="entry name" value="OB_MalK"/>
    <property type="match status" value="1"/>
</dbReference>
<evidence type="ECO:0000256" key="2">
    <source>
        <dbReference type="ARBA" id="ARBA00022448"/>
    </source>
</evidence>
<dbReference type="InterPro" id="IPR003593">
    <property type="entry name" value="AAA+_ATPase"/>
</dbReference>
<evidence type="ECO:0000256" key="6">
    <source>
        <dbReference type="ARBA" id="ARBA00051890"/>
    </source>
</evidence>
<dbReference type="PROSITE" id="PS50893">
    <property type="entry name" value="ABC_TRANSPORTER_2"/>
    <property type="match status" value="1"/>
</dbReference>
<evidence type="ECO:0000313" key="13">
    <source>
        <dbReference type="Proteomes" id="UP001596460"/>
    </source>
</evidence>
<comment type="function">
    <text evidence="7">Part of the ABC transporter complex XacGHIJK involved in the uptake of xylose and arabinose. Responsible for energy coupling to the transport system.</text>
</comment>
<evidence type="ECO:0000256" key="3">
    <source>
        <dbReference type="ARBA" id="ARBA00022741"/>
    </source>
</evidence>
<dbReference type="InterPro" id="IPR003439">
    <property type="entry name" value="ABC_transporter-like_ATP-bd"/>
</dbReference>
<dbReference type="InterPro" id="IPR015855">
    <property type="entry name" value="ABC_transpr_MalK-like"/>
</dbReference>
<dbReference type="RefSeq" id="WP_390247542.1">
    <property type="nucleotide sequence ID" value="NZ_JBHTAB010000015.1"/>
</dbReference>
<dbReference type="GO" id="GO:0005524">
    <property type="term" value="F:ATP binding"/>
    <property type="evidence" value="ECO:0007669"/>
    <property type="project" value="UniProtKB-KW"/>
</dbReference>
<comment type="catalytic activity">
    <reaction evidence="5">
        <text>D-xylose(out) + ATP + H2O = D-xylose(in) + ADP + phosphate + H(+)</text>
        <dbReference type="Rhea" id="RHEA:29899"/>
        <dbReference type="ChEBI" id="CHEBI:15377"/>
        <dbReference type="ChEBI" id="CHEBI:15378"/>
        <dbReference type="ChEBI" id="CHEBI:30616"/>
        <dbReference type="ChEBI" id="CHEBI:43474"/>
        <dbReference type="ChEBI" id="CHEBI:53455"/>
        <dbReference type="ChEBI" id="CHEBI:456216"/>
        <dbReference type="EC" id="7.5.2.13"/>
    </reaction>
    <physiologicalReaction direction="left-to-right" evidence="5">
        <dbReference type="Rhea" id="RHEA:29900"/>
    </physiologicalReaction>
</comment>
<evidence type="ECO:0000256" key="7">
    <source>
        <dbReference type="ARBA" id="ARBA00053454"/>
    </source>
</evidence>
<evidence type="ECO:0000256" key="4">
    <source>
        <dbReference type="ARBA" id="ARBA00022840"/>
    </source>
</evidence>
<dbReference type="PANTHER" id="PTHR43875:SF1">
    <property type="entry name" value="OSMOPROTECTIVE COMPOUNDS UPTAKE ATP-BINDING PROTEIN GGTA"/>
    <property type="match status" value="1"/>
</dbReference>
<evidence type="ECO:0000256" key="10">
    <source>
        <dbReference type="ARBA" id="ARBA00066315"/>
    </source>
</evidence>
<dbReference type="InterPro" id="IPR008995">
    <property type="entry name" value="Mo/tungstate-bd_C_term_dom"/>
</dbReference>
<dbReference type="Proteomes" id="UP001596460">
    <property type="component" value="Unassembled WGS sequence"/>
</dbReference>
<dbReference type="FunFam" id="3.40.50.300:FF:000042">
    <property type="entry name" value="Maltose/maltodextrin ABC transporter, ATP-binding protein"/>
    <property type="match status" value="1"/>
</dbReference>
<evidence type="ECO:0000256" key="9">
    <source>
        <dbReference type="ARBA" id="ARBA00065962"/>
    </source>
</evidence>
<dbReference type="Gene3D" id="3.40.50.300">
    <property type="entry name" value="P-loop containing nucleotide triphosphate hydrolases"/>
    <property type="match status" value="1"/>
</dbReference>
<evidence type="ECO:0000313" key="12">
    <source>
        <dbReference type="EMBL" id="MFC7131412.1"/>
    </source>
</evidence>
<gene>
    <name evidence="12" type="ORF">ACFQI8_18825</name>
</gene>
<reference evidence="12 13" key="1">
    <citation type="journal article" date="2019" name="Int. J. Syst. Evol. Microbiol.">
        <title>The Global Catalogue of Microorganisms (GCM) 10K type strain sequencing project: providing services to taxonomists for standard genome sequencing and annotation.</title>
        <authorList>
            <consortium name="The Broad Institute Genomics Platform"/>
            <consortium name="The Broad Institute Genome Sequencing Center for Infectious Disease"/>
            <person name="Wu L."/>
            <person name="Ma J."/>
        </authorList>
    </citation>
    <scope>NUCLEOTIDE SEQUENCE [LARGE SCALE GENOMIC DNA]</scope>
    <source>
        <strain evidence="12 13">DSM 26526</strain>
    </source>
</reference>
<feature type="domain" description="ABC transporter" evidence="11">
    <location>
        <begin position="4"/>
        <end position="234"/>
    </location>
</feature>
<keyword evidence="13" id="KW-1185">Reference proteome</keyword>
<comment type="catalytic activity">
    <reaction evidence="6">
        <text>L-arabinose(out) + ATP + H2O = L-arabinose(in) + ADP + phosphate + H(+)</text>
        <dbReference type="Rhea" id="RHEA:30007"/>
        <dbReference type="ChEBI" id="CHEBI:15377"/>
        <dbReference type="ChEBI" id="CHEBI:15378"/>
        <dbReference type="ChEBI" id="CHEBI:17535"/>
        <dbReference type="ChEBI" id="CHEBI:30616"/>
        <dbReference type="ChEBI" id="CHEBI:43474"/>
        <dbReference type="ChEBI" id="CHEBI:456216"/>
        <dbReference type="EC" id="7.5.2.13"/>
    </reaction>
    <physiologicalReaction direction="left-to-right" evidence="6">
        <dbReference type="Rhea" id="RHEA:30008"/>
    </physiologicalReaction>
</comment>
<dbReference type="SMART" id="SM00382">
    <property type="entry name" value="AAA"/>
    <property type="match status" value="1"/>
</dbReference>
<protein>
    <recommendedName>
        <fullName evidence="10">ABC-type D-xylose/L-arabinose transporter</fullName>
        <ecNumber evidence="10">7.5.2.13</ecNumber>
    </recommendedName>
</protein>
<sequence>MARVRLEHVSKHYDDVTAVDDMNLDIDHGEFICFVGPSGCGKSTTMESIAGLTKPSEGEIHIGDREVTNLPPKDRGVAMVFQNIALFPHMDVYDNISFGLRLRNYDKEEIERRVERAAEIVQLEGMLDRMPDEMSGGQRQRVAIARAIVREPDVFLMDEPLANLDAKLKVHMRTELQRLHKELDTTIIYVTHDQEEAMTLSDRIAVLDSGRLQQIDPPLVCYNEPANLFVAGFIGSPSMNFAEATVTEDSLSTAYFSLAFDPASVEAVDVGDEVTVGIRPEDIYPGRMRVEVEDPSSLISTRVDILEPMGDEIFAYMLLGERRTSMDQSRADDQLLMSVDPDSTIREDTDAEVVIDRGNVHLFETASGEALAHGLSPVSADLETETTADADN</sequence>
<dbReference type="AlphaFoldDB" id="A0ABD5XNR2"/>
<evidence type="ECO:0000256" key="8">
    <source>
        <dbReference type="ARBA" id="ARBA00061029"/>
    </source>
</evidence>
<keyword evidence="2" id="KW-0813">Transport</keyword>
<keyword evidence="4 12" id="KW-0067">ATP-binding</keyword>
<organism evidence="12 13">
    <name type="scientific">Haloferax chudinovii</name>
    <dbReference type="NCBI Taxonomy" id="1109010"/>
    <lineage>
        <taxon>Archaea</taxon>
        <taxon>Methanobacteriati</taxon>
        <taxon>Methanobacteriota</taxon>
        <taxon>Stenosarchaea group</taxon>
        <taxon>Halobacteria</taxon>
        <taxon>Halobacteriales</taxon>
        <taxon>Haloferacaceae</taxon>
        <taxon>Haloferax</taxon>
    </lineage>
</organism>
<dbReference type="CDD" id="cd03301">
    <property type="entry name" value="ABC_MalK_N"/>
    <property type="match status" value="1"/>
</dbReference>
<evidence type="ECO:0000256" key="5">
    <source>
        <dbReference type="ARBA" id="ARBA00050355"/>
    </source>
</evidence>
<dbReference type="EMBL" id="JBHTAB010000015">
    <property type="protein sequence ID" value="MFC7131412.1"/>
    <property type="molecule type" value="Genomic_DNA"/>
</dbReference>
<dbReference type="InterPro" id="IPR047641">
    <property type="entry name" value="ABC_transpr_MalK/UgpC-like"/>
</dbReference>
<dbReference type="SUPFAM" id="SSF50331">
    <property type="entry name" value="MOP-like"/>
    <property type="match status" value="1"/>
</dbReference>
<dbReference type="Pfam" id="PF00005">
    <property type="entry name" value="ABC_tran"/>
    <property type="match status" value="1"/>
</dbReference>
<proteinExistence type="inferred from homology"/>
<dbReference type="Gene3D" id="2.40.50.100">
    <property type="match status" value="1"/>
</dbReference>
<evidence type="ECO:0000259" key="11">
    <source>
        <dbReference type="PROSITE" id="PS50893"/>
    </source>
</evidence>
<dbReference type="PROSITE" id="PS00211">
    <property type="entry name" value="ABC_TRANSPORTER_1"/>
    <property type="match status" value="1"/>
</dbReference>
<dbReference type="EC" id="7.5.2.13" evidence="10"/>
<dbReference type="GO" id="GO:1902495">
    <property type="term" value="C:transmembrane transporter complex"/>
    <property type="evidence" value="ECO:0007669"/>
    <property type="project" value="UniProtKB-ARBA"/>
</dbReference>
<dbReference type="InterPro" id="IPR027417">
    <property type="entry name" value="P-loop_NTPase"/>
</dbReference>
<dbReference type="SUPFAM" id="SSF52540">
    <property type="entry name" value="P-loop containing nucleoside triphosphate hydrolases"/>
    <property type="match status" value="1"/>
</dbReference>
<dbReference type="InterPro" id="IPR040582">
    <property type="entry name" value="OB_MalK-like"/>
</dbReference>
<comment type="subunit">
    <text evidence="9">The complex is composed of two ATP-binding proteins (XacJ and XacK), two transmembrane proteins (XacH and XacI) and a solute-binding protein (XacG).</text>
</comment>
<dbReference type="Gene3D" id="2.40.50.140">
    <property type="entry name" value="Nucleic acid-binding proteins"/>
    <property type="match status" value="1"/>
</dbReference>
<name>A0ABD5XNR2_9EURY</name>
<keyword evidence="3" id="KW-0547">Nucleotide-binding</keyword>
<comment type="subcellular location">
    <subcellularLocation>
        <location evidence="1">Cell membrane</location>
        <topology evidence="1">Peripheral membrane protein</topology>
    </subcellularLocation>
</comment>
<dbReference type="GO" id="GO:0005886">
    <property type="term" value="C:plasma membrane"/>
    <property type="evidence" value="ECO:0007669"/>
    <property type="project" value="UniProtKB-SubCell"/>
</dbReference>
<dbReference type="InterPro" id="IPR017871">
    <property type="entry name" value="ABC_transporter-like_CS"/>
</dbReference>
<dbReference type="InterPro" id="IPR012340">
    <property type="entry name" value="NA-bd_OB-fold"/>
</dbReference>
<dbReference type="GO" id="GO:0022857">
    <property type="term" value="F:transmembrane transporter activity"/>
    <property type="evidence" value="ECO:0007669"/>
    <property type="project" value="UniProtKB-ARBA"/>
</dbReference>
<dbReference type="PANTHER" id="PTHR43875">
    <property type="entry name" value="MALTODEXTRIN IMPORT ATP-BINDING PROTEIN MSMX"/>
    <property type="match status" value="1"/>
</dbReference>
<accession>A0ABD5XNR2</accession>
<evidence type="ECO:0000256" key="1">
    <source>
        <dbReference type="ARBA" id="ARBA00004202"/>
    </source>
</evidence>